<dbReference type="EMBL" id="JABSTU010000003">
    <property type="protein sequence ID" value="KAH8035034.1"/>
    <property type="molecule type" value="Genomic_DNA"/>
</dbReference>
<dbReference type="Proteomes" id="UP000821866">
    <property type="component" value="Chromosome 11"/>
</dbReference>
<protein>
    <submittedName>
        <fullName evidence="2">Uncharacterized protein</fullName>
    </submittedName>
</protein>
<feature type="compositionally biased region" description="Basic and acidic residues" evidence="1">
    <location>
        <begin position="40"/>
        <end position="49"/>
    </location>
</feature>
<evidence type="ECO:0000313" key="3">
    <source>
        <dbReference type="Proteomes" id="UP000821866"/>
    </source>
</evidence>
<organism evidence="2 3">
    <name type="scientific">Rhipicephalus microplus</name>
    <name type="common">Cattle tick</name>
    <name type="synonym">Boophilus microplus</name>
    <dbReference type="NCBI Taxonomy" id="6941"/>
    <lineage>
        <taxon>Eukaryota</taxon>
        <taxon>Metazoa</taxon>
        <taxon>Ecdysozoa</taxon>
        <taxon>Arthropoda</taxon>
        <taxon>Chelicerata</taxon>
        <taxon>Arachnida</taxon>
        <taxon>Acari</taxon>
        <taxon>Parasitiformes</taxon>
        <taxon>Ixodida</taxon>
        <taxon>Ixodoidea</taxon>
        <taxon>Ixodidae</taxon>
        <taxon>Rhipicephalinae</taxon>
        <taxon>Rhipicephalus</taxon>
        <taxon>Boophilus</taxon>
    </lineage>
</organism>
<accession>A0A9J6EL20</accession>
<sequence length="125" mass="13864">MRRRTVLKRRLCLLPPKPYVTAIEKIISFQRQVNAVSDHAAPERKEEKPWPAQASPISLLSDPLSEPRTLSEPRPKPPPRAPGPVSSCRALSFLTFKVTTNDSAMFAKHSPMPATSLAFIATMCT</sequence>
<keyword evidence="3" id="KW-1185">Reference proteome</keyword>
<dbReference type="AlphaFoldDB" id="A0A9J6EL20"/>
<evidence type="ECO:0000313" key="2">
    <source>
        <dbReference type="EMBL" id="KAH8035034.1"/>
    </source>
</evidence>
<comment type="caution">
    <text evidence="2">The sequence shown here is derived from an EMBL/GenBank/DDBJ whole genome shotgun (WGS) entry which is preliminary data.</text>
</comment>
<reference evidence="2" key="1">
    <citation type="journal article" date="2020" name="Cell">
        <title>Large-Scale Comparative Analyses of Tick Genomes Elucidate Their Genetic Diversity and Vector Capacities.</title>
        <authorList>
            <consortium name="Tick Genome and Microbiome Consortium (TIGMIC)"/>
            <person name="Jia N."/>
            <person name="Wang J."/>
            <person name="Shi W."/>
            <person name="Du L."/>
            <person name="Sun Y."/>
            <person name="Zhan W."/>
            <person name="Jiang J.F."/>
            <person name="Wang Q."/>
            <person name="Zhang B."/>
            <person name="Ji P."/>
            <person name="Bell-Sakyi L."/>
            <person name="Cui X.M."/>
            <person name="Yuan T.T."/>
            <person name="Jiang B.G."/>
            <person name="Yang W.F."/>
            <person name="Lam T.T."/>
            <person name="Chang Q.C."/>
            <person name="Ding S.J."/>
            <person name="Wang X.J."/>
            <person name="Zhu J.G."/>
            <person name="Ruan X.D."/>
            <person name="Zhao L."/>
            <person name="Wei J.T."/>
            <person name="Ye R.Z."/>
            <person name="Que T.C."/>
            <person name="Du C.H."/>
            <person name="Zhou Y.H."/>
            <person name="Cheng J.X."/>
            <person name="Dai P.F."/>
            <person name="Guo W.B."/>
            <person name="Han X.H."/>
            <person name="Huang E.J."/>
            <person name="Li L.F."/>
            <person name="Wei W."/>
            <person name="Gao Y.C."/>
            <person name="Liu J.Z."/>
            <person name="Shao H.Z."/>
            <person name="Wang X."/>
            <person name="Wang C.C."/>
            <person name="Yang T.C."/>
            <person name="Huo Q.B."/>
            <person name="Li W."/>
            <person name="Chen H.Y."/>
            <person name="Chen S.E."/>
            <person name="Zhou L.G."/>
            <person name="Ni X.B."/>
            <person name="Tian J.H."/>
            <person name="Sheng Y."/>
            <person name="Liu T."/>
            <person name="Pan Y.S."/>
            <person name="Xia L.Y."/>
            <person name="Li J."/>
            <person name="Zhao F."/>
            <person name="Cao W.C."/>
        </authorList>
    </citation>
    <scope>NUCLEOTIDE SEQUENCE</scope>
    <source>
        <strain evidence="2">Rmic-2018</strain>
    </source>
</reference>
<reference evidence="2" key="2">
    <citation type="submission" date="2021-09" db="EMBL/GenBank/DDBJ databases">
        <authorList>
            <person name="Jia N."/>
            <person name="Wang J."/>
            <person name="Shi W."/>
            <person name="Du L."/>
            <person name="Sun Y."/>
            <person name="Zhan W."/>
            <person name="Jiang J."/>
            <person name="Wang Q."/>
            <person name="Zhang B."/>
            <person name="Ji P."/>
            <person name="Sakyi L.B."/>
            <person name="Cui X."/>
            <person name="Yuan T."/>
            <person name="Jiang B."/>
            <person name="Yang W."/>
            <person name="Lam T.T.-Y."/>
            <person name="Chang Q."/>
            <person name="Ding S."/>
            <person name="Wang X."/>
            <person name="Zhu J."/>
            <person name="Ruan X."/>
            <person name="Zhao L."/>
            <person name="Wei J."/>
            <person name="Que T."/>
            <person name="Du C."/>
            <person name="Cheng J."/>
            <person name="Dai P."/>
            <person name="Han X."/>
            <person name="Huang E."/>
            <person name="Gao Y."/>
            <person name="Liu J."/>
            <person name="Shao H."/>
            <person name="Ye R."/>
            <person name="Li L."/>
            <person name="Wei W."/>
            <person name="Wang X."/>
            <person name="Wang C."/>
            <person name="Huo Q."/>
            <person name="Li W."/>
            <person name="Guo W."/>
            <person name="Chen H."/>
            <person name="Chen S."/>
            <person name="Zhou L."/>
            <person name="Zhou L."/>
            <person name="Ni X."/>
            <person name="Tian J."/>
            <person name="Zhou Y."/>
            <person name="Sheng Y."/>
            <person name="Liu T."/>
            <person name="Pan Y."/>
            <person name="Xia L."/>
            <person name="Li J."/>
            <person name="Zhao F."/>
            <person name="Cao W."/>
        </authorList>
    </citation>
    <scope>NUCLEOTIDE SEQUENCE</scope>
    <source>
        <strain evidence="2">Rmic-2018</strain>
        <tissue evidence="2">Larvae</tissue>
    </source>
</reference>
<name>A0A9J6EL20_RHIMP</name>
<feature type="region of interest" description="Disordered" evidence="1">
    <location>
        <begin position="35"/>
        <end position="87"/>
    </location>
</feature>
<gene>
    <name evidence="2" type="ORF">HPB51_003875</name>
</gene>
<evidence type="ECO:0000256" key="1">
    <source>
        <dbReference type="SAM" id="MobiDB-lite"/>
    </source>
</evidence>
<proteinExistence type="predicted"/>